<gene>
    <name evidence="1" type="ORF">ABIE37_003759</name>
</gene>
<comment type="caution">
    <text evidence="1">The sequence shown here is derived from an EMBL/GenBank/DDBJ whole genome shotgun (WGS) entry which is preliminary data.</text>
</comment>
<evidence type="ECO:0000313" key="1">
    <source>
        <dbReference type="EMBL" id="MET4541956.1"/>
    </source>
</evidence>
<dbReference type="SUPFAM" id="SSF55298">
    <property type="entry name" value="YjgF-like"/>
    <property type="match status" value="1"/>
</dbReference>
<dbReference type="Gene3D" id="3.30.1330.40">
    <property type="entry name" value="RutC-like"/>
    <property type="match status" value="1"/>
</dbReference>
<dbReference type="Proteomes" id="UP001549307">
    <property type="component" value="Unassembled WGS sequence"/>
</dbReference>
<keyword evidence="2" id="KW-1185">Reference proteome</keyword>
<dbReference type="PANTHER" id="PTHR43857">
    <property type="entry name" value="BLR7761 PROTEIN"/>
    <property type="match status" value="1"/>
</dbReference>
<organism evidence="1 2">
    <name type="scientific">Arthrobacter bambusae</name>
    <dbReference type="NCBI Taxonomy" id="1338426"/>
    <lineage>
        <taxon>Bacteria</taxon>
        <taxon>Bacillati</taxon>
        <taxon>Actinomycetota</taxon>
        <taxon>Actinomycetes</taxon>
        <taxon>Micrococcales</taxon>
        <taxon>Micrococcaceae</taxon>
        <taxon>Arthrobacter</taxon>
    </lineage>
</organism>
<dbReference type="InterPro" id="IPR035959">
    <property type="entry name" value="RutC-like_sf"/>
</dbReference>
<accession>A0ABV2PAZ4</accession>
<reference evidence="1 2" key="1">
    <citation type="submission" date="2024-06" db="EMBL/GenBank/DDBJ databases">
        <title>Sorghum-associated microbial communities from plants grown in Nebraska, USA.</title>
        <authorList>
            <person name="Schachtman D."/>
        </authorList>
    </citation>
    <scope>NUCLEOTIDE SEQUENCE [LARGE SCALE GENOMIC DNA]</scope>
    <source>
        <strain evidence="1 2">3552</strain>
    </source>
</reference>
<dbReference type="GeneID" id="92754683"/>
<dbReference type="CDD" id="cd06154">
    <property type="entry name" value="YjgF_YER057c_UK114_like_6"/>
    <property type="match status" value="1"/>
</dbReference>
<evidence type="ECO:0000313" key="2">
    <source>
        <dbReference type="Proteomes" id="UP001549307"/>
    </source>
</evidence>
<sequence>MRKTFGTGSVWEQTLGYSRAVQVDNTLFISATAASGVVDGKAGIVGEDFYSQTKYILEKLGAVLEEAGFSYEDVVQSKLYLTDISKWEDAGRAHGEVFGEIRPTLALVHVLPFLDPEMLVEIELVAQKSA</sequence>
<dbReference type="EMBL" id="JBEPSN010000011">
    <property type="protein sequence ID" value="MET4541956.1"/>
    <property type="molecule type" value="Genomic_DNA"/>
</dbReference>
<dbReference type="PANTHER" id="PTHR43857:SF1">
    <property type="entry name" value="YJGH FAMILY PROTEIN"/>
    <property type="match status" value="1"/>
</dbReference>
<protein>
    <submittedName>
        <fullName evidence="1">Enamine deaminase RidA (YjgF/YER057c/UK114 family)</fullName>
    </submittedName>
</protein>
<dbReference type="Pfam" id="PF01042">
    <property type="entry name" value="Ribonuc_L-PSP"/>
    <property type="match status" value="1"/>
</dbReference>
<dbReference type="RefSeq" id="WP_354232174.1">
    <property type="nucleotide sequence ID" value="NZ_JBEPSN010000011.1"/>
</dbReference>
<dbReference type="InterPro" id="IPR006175">
    <property type="entry name" value="YjgF/YER057c/UK114"/>
</dbReference>
<name>A0ABV2PAZ4_9MICC</name>
<proteinExistence type="predicted"/>